<dbReference type="EMBL" id="JAHHHD010000036">
    <property type="protein sequence ID" value="MBW4661412.1"/>
    <property type="molecule type" value="Genomic_DNA"/>
</dbReference>
<dbReference type="Proteomes" id="UP000757435">
    <property type="component" value="Unassembled WGS sequence"/>
</dbReference>
<dbReference type="AlphaFoldDB" id="A0A951QEG7"/>
<protein>
    <submittedName>
        <fullName evidence="2">NACHT domain-containing protein</fullName>
    </submittedName>
</protein>
<comment type="caution">
    <text evidence="2">The sequence shown here is derived from an EMBL/GenBank/DDBJ whole genome shotgun (WGS) entry which is preliminary data.</text>
</comment>
<sequence length="867" mass="99136">MARSGLSAETRNQIEALVNALLEWGDAVINHGGQSPYDIEFVQAEQPQGQTWLRVKATYESLCCLLNSSHSQKRKDERRSIRRLLEARIATLEKVELLEKIPDGIHNLPGKSGTYFDLKLSLDNKNESLEVLKERLNLNKSQTSTNSLLAEQSQTSTNSLLAEQPSSNIDADVRYVRQKLNRIIQQEYGQICVFGISQLVKVSDIYTQTDIWKELINQRWPSPSMLLQPAHSSEHLSRLGNEHYEPPRYSGWKTAEESQRLIVLGKPGIGKTTYLQHLNVQCIEGAFRPDKVPIFVQLAQFERVFRNDPSQNLFRFICSILSRYGVDADRVQSILEAGRALLLFDGFDEVPSISDEQITNQLRQFIAQYHPKNSFFITCRVAANRYRFAQENFIEVEVADFNRNQANSFIRLWFKALLKDRPEAAHAQAEILISALNQPKHRAIQDLAVTPLMLNLICTVFRDIEGLPSGRTELYERGINALLEDWDRHRQVYRETIYHNLTKVNTLELLLKIARVTFEQAHLLFEQRQAEWLTCEYLASLKLIPANSVELQEASTIAIRRIAENHGLLAERARGILSFSHLTFHEYFTARSICLEQAWPTLLIHLHDSQWREVFLLAAEMSPFADEVIRLMLQEIQTSFAKHSDLQQVLAWVNQMATRAAQALPYKTSALRAWFFCLVGCNFDEGVESFRKSGQANSDYHAFSLSRSMGLDEVLANDIAELTFLYERLCHALSLVSREEIVTELISALPALHRDRLIDGLLPAILPIKALLLQLDDLISPAQQNLFLTWWRQEGQEWALNTLEIYRQTDGAEADIPQPPQDVLKQYYDANLLLLDCIRRAGAITTSVREAVETTLLLPSEIDDSRD</sequence>
<dbReference type="PROSITE" id="PS50837">
    <property type="entry name" value="NACHT"/>
    <property type="match status" value="1"/>
</dbReference>
<dbReference type="Pfam" id="PF22727">
    <property type="entry name" value="NCH2"/>
    <property type="match status" value="1"/>
</dbReference>
<organism evidence="2 3">
    <name type="scientific">Drouetiella hepatica Uher 2000/2452</name>
    <dbReference type="NCBI Taxonomy" id="904376"/>
    <lineage>
        <taxon>Bacteria</taxon>
        <taxon>Bacillati</taxon>
        <taxon>Cyanobacteriota</taxon>
        <taxon>Cyanophyceae</taxon>
        <taxon>Oculatellales</taxon>
        <taxon>Oculatellaceae</taxon>
        <taxon>Drouetiella</taxon>
    </lineage>
</organism>
<dbReference type="PANTHER" id="PTHR46844:SF1">
    <property type="entry name" value="SLR5058 PROTEIN"/>
    <property type="match status" value="1"/>
</dbReference>
<feature type="domain" description="NACHT" evidence="1">
    <location>
        <begin position="259"/>
        <end position="380"/>
    </location>
</feature>
<dbReference type="InterPro" id="IPR054501">
    <property type="entry name" value="NCH2"/>
</dbReference>
<dbReference type="Gene3D" id="3.40.50.300">
    <property type="entry name" value="P-loop containing nucleotide triphosphate hydrolases"/>
    <property type="match status" value="1"/>
</dbReference>
<evidence type="ECO:0000259" key="1">
    <source>
        <dbReference type="PROSITE" id="PS50837"/>
    </source>
</evidence>
<dbReference type="Pfam" id="PF05729">
    <property type="entry name" value="NACHT"/>
    <property type="match status" value="1"/>
</dbReference>
<evidence type="ECO:0000313" key="3">
    <source>
        <dbReference type="Proteomes" id="UP000757435"/>
    </source>
</evidence>
<gene>
    <name evidence="2" type="ORF">KME15_22280</name>
</gene>
<accession>A0A951QEG7</accession>
<dbReference type="InterPro" id="IPR027417">
    <property type="entry name" value="P-loop_NTPase"/>
</dbReference>
<dbReference type="PANTHER" id="PTHR46844">
    <property type="entry name" value="SLR5058 PROTEIN"/>
    <property type="match status" value="1"/>
</dbReference>
<name>A0A951QEG7_9CYAN</name>
<dbReference type="InterPro" id="IPR007111">
    <property type="entry name" value="NACHT_NTPase"/>
</dbReference>
<proteinExistence type="predicted"/>
<dbReference type="SUPFAM" id="SSF52540">
    <property type="entry name" value="P-loop containing nucleoside triphosphate hydrolases"/>
    <property type="match status" value="1"/>
</dbReference>
<reference evidence="2" key="2">
    <citation type="journal article" date="2022" name="Microbiol. Resour. Announc.">
        <title>Metagenome Sequencing to Explore Phylogenomics of Terrestrial Cyanobacteria.</title>
        <authorList>
            <person name="Ward R.D."/>
            <person name="Stajich J.E."/>
            <person name="Johansen J.R."/>
            <person name="Huntemann M."/>
            <person name="Clum A."/>
            <person name="Foster B."/>
            <person name="Foster B."/>
            <person name="Roux S."/>
            <person name="Palaniappan K."/>
            <person name="Varghese N."/>
            <person name="Mukherjee S."/>
            <person name="Reddy T.B.K."/>
            <person name="Daum C."/>
            <person name="Copeland A."/>
            <person name="Chen I.A."/>
            <person name="Ivanova N.N."/>
            <person name="Kyrpides N.C."/>
            <person name="Shapiro N."/>
            <person name="Eloe-Fadrosh E.A."/>
            <person name="Pietrasiak N."/>
        </authorList>
    </citation>
    <scope>NUCLEOTIDE SEQUENCE</scope>
    <source>
        <strain evidence="2">UHER 2000/2452</strain>
    </source>
</reference>
<evidence type="ECO:0000313" key="2">
    <source>
        <dbReference type="EMBL" id="MBW4661412.1"/>
    </source>
</evidence>
<reference evidence="2" key="1">
    <citation type="submission" date="2021-05" db="EMBL/GenBank/DDBJ databases">
        <authorList>
            <person name="Pietrasiak N."/>
            <person name="Ward R."/>
            <person name="Stajich J.E."/>
            <person name="Kurbessoian T."/>
        </authorList>
    </citation>
    <scope>NUCLEOTIDE SEQUENCE</scope>
    <source>
        <strain evidence="2">UHER 2000/2452</strain>
    </source>
</reference>